<dbReference type="STRING" id="29172.A0A0D8Y3D0"/>
<dbReference type="EMBL" id="KN716246">
    <property type="protein sequence ID" value="KJH49091.1"/>
    <property type="molecule type" value="Genomic_DNA"/>
</dbReference>
<name>A0A0D8Y3D0_DICVI</name>
<organism evidence="1 2">
    <name type="scientific">Dictyocaulus viviparus</name>
    <name type="common">Bovine lungworm</name>
    <dbReference type="NCBI Taxonomy" id="29172"/>
    <lineage>
        <taxon>Eukaryota</taxon>
        <taxon>Metazoa</taxon>
        <taxon>Ecdysozoa</taxon>
        <taxon>Nematoda</taxon>
        <taxon>Chromadorea</taxon>
        <taxon>Rhabditida</taxon>
        <taxon>Rhabditina</taxon>
        <taxon>Rhabditomorpha</taxon>
        <taxon>Strongyloidea</taxon>
        <taxon>Metastrongylidae</taxon>
        <taxon>Dictyocaulus</taxon>
    </lineage>
</organism>
<protein>
    <recommendedName>
        <fullName evidence="3">Phospholipid/glycerol acyltransferase domain-containing protein</fullName>
    </recommendedName>
</protein>
<reference evidence="2" key="2">
    <citation type="journal article" date="2016" name="Sci. Rep.">
        <title>Dictyocaulus viviparus genome, variome and transcriptome elucidate lungworm biology and support future intervention.</title>
        <authorList>
            <person name="McNulty S.N."/>
            <person name="Strube C."/>
            <person name="Rosa B.A."/>
            <person name="Martin J.C."/>
            <person name="Tyagi R."/>
            <person name="Choi Y.J."/>
            <person name="Wang Q."/>
            <person name="Hallsworth Pepin K."/>
            <person name="Zhang X."/>
            <person name="Ozersky P."/>
            <person name="Wilson R.K."/>
            <person name="Sternberg P.W."/>
            <person name="Gasser R.B."/>
            <person name="Mitreva M."/>
        </authorList>
    </citation>
    <scope>NUCLEOTIDE SEQUENCE [LARGE SCALE GENOMIC DNA]</scope>
    <source>
        <strain evidence="2">HannoverDv2000</strain>
    </source>
</reference>
<evidence type="ECO:0000313" key="1">
    <source>
        <dbReference type="EMBL" id="KJH49091.1"/>
    </source>
</evidence>
<proteinExistence type="predicted"/>
<gene>
    <name evidence="1" type="ORF">DICVIV_04798</name>
</gene>
<keyword evidence="2" id="KW-1185">Reference proteome</keyword>
<evidence type="ECO:0008006" key="3">
    <source>
        <dbReference type="Google" id="ProtNLM"/>
    </source>
</evidence>
<sequence>MCAVLGILVKNEGESNFEFMLRSPNVSIICANHVSVLDHLAVDLVEPCVLPSVWDIPSVIRWCFGYLDFGARDGHAELVRRVSDYLGKNDLPVLSFPEGAITSGRVGILRFKSMHIC</sequence>
<dbReference type="OrthoDB" id="1854593at2759"/>
<reference evidence="1 2" key="1">
    <citation type="submission" date="2013-11" db="EMBL/GenBank/DDBJ databases">
        <title>Draft genome of the bovine lungworm Dictyocaulus viviparus.</title>
        <authorList>
            <person name="Mitreva M."/>
        </authorList>
    </citation>
    <scope>NUCLEOTIDE SEQUENCE [LARGE SCALE GENOMIC DNA]</scope>
    <source>
        <strain evidence="1 2">HannoverDv2000</strain>
    </source>
</reference>
<evidence type="ECO:0000313" key="2">
    <source>
        <dbReference type="Proteomes" id="UP000053766"/>
    </source>
</evidence>
<accession>A0A0D8Y3D0</accession>
<dbReference type="Proteomes" id="UP000053766">
    <property type="component" value="Unassembled WGS sequence"/>
</dbReference>
<dbReference type="AlphaFoldDB" id="A0A0D8Y3D0"/>